<dbReference type="EMBL" id="BSPC01000013">
    <property type="protein sequence ID" value="GLS18494.1"/>
    <property type="molecule type" value="Genomic_DNA"/>
</dbReference>
<keyword evidence="1" id="KW-0004">4Fe-4S</keyword>
<dbReference type="InterPro" id="IPR023170">
    <property type="entry name" value="HhH_base_excis_C"/>
</dbReference>
<evidence type="ECO:0000256" key="2">
    <source>
        <dbReference type="ARBA" id="ARBA00022723"/>
    </source>
</evidence>
<name>A0ABQ6CIF5_9HYPH</name>
<keyword evidence="6" id="KW-0540">Nuclease</keyword>
<keyword evidence="4" id="KW-0411">Iron-sulfur</keyword>
<dbReference type="Gene3D" id="1.10.1670.10">
    <property type="entry name" value="Helix-hairpin-Helix base-excision DNA repair enzymes (C-terminal)"/>
    <property type="match status" value="1"/>
</dbReference>
<proteinExistence type="predicted"/>
<keyword evidence="6" id="KW-0255">Endonuclease</keyword>
<evidence type="ECO:0000313" key="7">
    <source>
        <dbReference type="Proteomes" id="UP001156882"/>
    </source>
</evidence>
<organism evidence="6 7">
    <name type="scientific">Labrys miyagiensis</name>
    <dbReference type="NCBI Taxonomy" id="346912"/>
    <lineage>
        <taxon>Bacteria</taxon>
        <taxon>Pseudomonadati</taxon>
        <taxon>Pseudomonadota</taxon>
        <taxon>Alphaproteobacteria</taxon>
        <taxon>Hyphomicrobiales</taxon>
        <taxon>Xanthobacteraceae</taxon>
        <taxon>Labrys</taxon>
    </lineage>
</organism>
<comment type="caution">
    <text evidence="6">The sequence shown here is derived from an EMBL/GenBank/DDBJ whole genome shotgun (WGS) entry which is preliminary data.</text>
</comment>
<dbReference type="InterPro" id="IPR011257">
    <property type="entry name" value="DNA_glycosylase"/>
</dbReference>
<keyword evidence="7" id="KW-1185">Reference proteome</keyword>
<keyword evidence="2" id="KW-0479">Metal-binding</keyword>
<keyword evidence="3" id="KW-0408">Iron</keyword>
<keyword evidence="6" id="KW-0378">Hydrolase</keyword>
<feature type="domain" description="HhH-GPD" evidence="5">
    <location>
        <begin position="51"/>
        <end position="213"/>
    </location>
</feature>
<dbReference type="InterPro" id="IPR003265">
    <property type="entry name" value="HhH-GPD_domain"/>
</dbReference>
<dbReference type="PANTHER" id="PTHR10359">
    <property type="entry name" value="A/G-SPECIFIC ADENINE GLYCOSYLASE/ENDONUCLEASE III"/>
    <property type="match status" value="1"/>
</dbReference>
<dbReference type="RefSeq" id="WP_284311345.1">
    <property type="nucleotide sequence ID" value="NZ_BSPC01000013.1"/>
</dbReference>
<gene>
    <name evidence="6" type="ORF">GCM10007874_15110</name>
</gene>
<dbReference type="PIRSF" id="PIRSF001435">
    <property type="entry name" value="Nth"/>
    <property type="match status" value="1"/>
</dbReference>
<dbReference type="SUPFAM" id="SSF48150">
    <property type="entry name" value="DNA-glycosylase"/>
    <property type="match status" value="1"/>
</dbReference>
<sequence>MTPVIEQIQFGFDFGEQPPLAVVRQRLLAAYGPQRDSRRHTPPEQFVKALISAETFDSESEKAFRALREHFRPLDRLGQSTAQEVLPHLATVTHPERKAEQLVRSVARIIAERGRFELSFLAAWPVDAAMAKLKQYDGIGPKCAAAILSFSALRRRIFVVDRHIKRFGIRFGLLSEDAGFEKAHQQMMRLIPPAWDADDLYELHWLMKRFGQEVCTNQRPPCERCGLADLCAFGQARQPAKGNDTKPRRRG</sequence>
<evidence type="ECO:0000313" key="6">
    <source>
        <dbReference type="EMBL" id="GLS18494.1"/>
    </source>
</evidence>
<accession>A0ABQ6CIF5</accession>
<dbReference type="SMART" id="SM00478">
    <property type="entry name" value="ENDO3c"/>
    <property type="match status" value="1"/>
</dbReference>
<evidence type="ECO:0000256" key="3">
    <source>
        <dbReference type="ARBA" id="ARBA00023004"/>
    </source>
</evidence>
<dbReference type="GO" id="GO:0004519">
    <property type="term" value="F:endonuclease activity"/>
    <property type="evidence" value="ECO:0007669"/>
    <property type="project" value="UniProtKB-KW"/>
</dbReference>
<dbReference type="Proteomes" id="UP001156882">
    <property type="component" value="Unassembled WGS sequence"/>
</dbReference>
<protein>
    <submittedName>
        <fullName evidence="6">Endonuclease III</fullName>
    </submittedName>
</protein>
<evidence type="ECO:0000256" key="1">
    <source>
        <dbReference type="ARBA" id="ARBA00022485"/>
    </source>
</evidence>
<evidence type="ECO:0000256" key="4">
    <source>
        <dbReference type="ARBA" id="ARBA00023014"/>
    </source>
</evidence>
<dbReference type="Gene3D" id="1.10.340.30">
    <property type="entry name" value="Hypothetical protein, domain 2"/>
    <property type="match status" value="1"/>
</dbReference>
<evidence type="ECO:0000259" key="5">
    <source>
        <dbReference type="SMART" id="SM00478"/>
    </source>
</evidence>
<reference evidence="7" key="1">
    <citation type="journal article" date="2019" name="Int. J. Syst. Evol. Microbiol.">
        <title>The Global Catalogue of Microorganisms (GCM) 10K type strain sequencing project: providing services to taxonomists for standard genome sequencing and annotation.</title>
        <authorList>
            <consortium name="The Broad Institute Genomics Platform"/>
            <consortium name="The Broad Institute Genome Sequencing Center for Infectious Disease"/>
            <person name="Wu L."/>
            <person name="Ma J."/>
        </authorList>
    </citation>
    <scope>NUCLEOTIDE SEQUENCE [LARGE SCALE GENOMIC DNA]</scope>
    <source>
        <strain evidence="7">NBRC 101365</strain>
    </source>
</reference>
<dbReference type="CDD" id="cd00056">
    <property type="entry name" value="ENDO3c"/>
    <property type="match status" value="1"/>
</dbReference>